<keyword evidence="2" id="KW-1133">Transmembrane helix</keyword>
<dbReference type="EMBL" id="NBAX01000013">
    <property type="protein sequence ID" value="PNP92045.1"/>
    <property type="molecule type" value="Genomic_DNA"/>
</dbReference>
<comment type="caution">
    <text evidence="3">The sequence shown here is derived from an EMBL/GenBank/DDBJ whole genome shotgun (WGS) entry which is preliminary data.</text>
</comment>
<evidence type="ECO:0000256" key="2">
    <source>
        <dbReference type="SAM" id="Phobius"/>
    </source>
</evidence>
<protein>
    <submittedName>
        <fullName evidence="3">Conjugal transfer protein TraD</fullName>
    </submittedName>
</protein>
<reference evidence="3 4" key="1">
    <citation type="submission" date="2017-03" db="EMBL/GenBank/DDBJ databases">
        <authorList>
            <person name="Afonso C.L."/>
            <person name="Miller P.J."/>
            <person name="Scott M.A."/>
            <person name="Spackman E."/>
            <person name="Goraichik I."/>
            <person name="Dimitrov K.M."/>
            <person name="Suarez D.L."/>
            <person name="Swayne D.E."/>
        </authorList>
    </citation>
    <scope>NUCLEOTIDE SEQUENCE [LARGE SCALE GENOMIC DNA]</scope>
    <source>
        <strain evidence="3 4">DNF00076</strain>
    </source>
</reference>
<feature type="compositionally biased region" description="Basic and acidic residues" evidence="1">
    <location>
        <begin position="106"/>
        <end position="129"/>
    </location>
</feature>
<proteinExistence type="predicted"/>
<dbReference type="Proteomes" id="UP000236634">
    <property type="component" value="Unassembled WGS sequence"/>
</dbReference>
<accession>A0A2K0XBZ3</accession>
<dbReference type="RefSeq" id="WP_103004143.1">
    <property type="nucleotide sequence ID" value="NZ_NBAX01000013.1"/>
</dbReference>
<sequence>MSITYILLSVSIVCNVWFILLLLADRIADTKAARLLRGIADVWKSLHETAEERPTMSQSPVSDNEIIGKSKFRMQSPRPTAATPVPKDSTSEKGVEMSENDITFESENKDSEQETDSARIPDEKLDKAFKSLSPDELGYSDDEPEEESERPRASGFSFDEIREAVHIATKKNPSGKEQQKAREVFAELEDTELYEKLMAGSTEVSIRIKGLMEIRLKKPKKDFVIPDKLEDFNIRDYV</sequence>
<dbReference type="AlphaFoldDB" id="A0A2K0XBZ3"/>
<evidence type="ECO:0000313" key="3">
    <source>
        <dbReference type="EMBL" id="PNP92045.1"/>
    </source>
</evidence>
<feature type="region of interest" description="Disordered" evidence="1">
    <location>
        <begin position="69"/>
        <end position="159"/>
    </location>
</feature>
<name>A0A2K0XBZ3_9BACT</name>
<feature type="compositionally biased region" description="Acidic residues" evidence="1">
    <location>
        <begin position="138"/>
        <end position="148"/>
    </location>
</feature>
<evidence type="ECO:0000313" key="4">
    <source>
        <dbReference type="Proteomes" id="UP000236634"/>
    </source>
</evidence>
<evidence type="ECO:0000256" key="1">
    <source>
        <dbReference type="SAM" id="MobiDB-lite"/>
    </source>
</evidence>
<feature type="transmembrane region" description="Helical" evidence="2">
    <location>
        <begin position="6"/>
        <end position="24"/>
    </location>
</feature>
<organism evidence="3 4">
    <name type="scientific">Hoylesella timonensis</name>
    <dbReference type="NCBI Taxonomy" id="386414"/>
    <lineage>
        <taxon>Bacteria</taxon>
        <taxon>Pseudomonadati</taxon>
        <taxon>Bacteroidota</taxon>
        <taxon>Bacteroidia</taxon>
        <taxon>Bacteroidales</taxon>
        <taxon>Prevotellaceae</taxon>
        <taxon>Hoylesella</taxon>
    </lineage>
</organism>
<keyword evidence="2" id="KW-0472">Membrane</keyword>
<keyword evidence="2" id="KW-0812">Transmembrane</keyword>
<gene>
    <name evidence="3" type="ORF">BFS16_11970</name>
</gene>